<sequence length="276" mass="31521">MKIIETRESVTLQSGGYKLFGILHLPKNVKNPPVVFFCHGLAGNKIGKDRIYVEIAQRLAEIGIASFRLDCRGSGDSEGLFQDFLPEHFIEDVLAGLEYLKKNPLIDKNRIGIFARSFGGPIAIQAASRFKDIKSLVLWCPMFSGKQWIDQWQQMANQSIDPESAQELMRINGQQGSISFFEQFMKINIEEALAKLHSIPLLHIHGESDERVTLEHALDYERVRSSSKEKSQFLRLPNSDHDFSNYQEKQQAIEKTLEWFDTTLNHQEKIAAIKKS</sequence>
<dbReference type="SUPFAM" id="SSF53474">
    <property type="entry name" value="alpha/beta-Hydrolases"/>
    <property type="match status" value="1"/>
</dbReference>
<dbReference type="GO" id="GO:0052689">
    <property type="term" value="F:carboxylic ester hydrolase activity"/>
    <property type="evidence" value="ECO:0007669"/>
    <property type="project" value="TreeGrafter"/>
</dbReference>
<dbReference type="InterPro" id="IPR001375">
    <property type="entry name" value="Peptidase_S9_cat"/>
</dbReference>
<accession>A0A090CYN4</accession>
<protein>
    <recommendedName>
        <fullName evidence="1">Peptidase S9 prolyl oligopeptidase catalytic domain-containing protein</fullName>
    </recommendedName>
</protein>
<dbReference type="EMBL" id="CCEJ010000003">
    <property type="protein sequence ID" value="CDR33616.1"/>
    <property type="molecule type" value="Genomic_DNA"/>
</dbReference>
<dbReference type="STRING" id="1437425.CSEC_0787"/>
<dbReference type="Proteomes" id="UP000031552">
    <property type="component" value="Unassembled WGS sequence"/>
</dbReference>
<dbReference type="InterPro" id="IPR053145">
    <property type="entry name" value="AB_hydrolase_Est10"/>
</dbReference>
<dbReference type="Gene3D" id="3.40.50.1820">
    <property type="entry name" value="alpha/beta hydrolase"/>
    <property type="match status" value="1"/>
</dbReference>
<keyword evidence="3" id="KW-1185">Reference proteome</keyword>
<proteinExistence type="predicted"/>
<gene>
    <name evidence="2" type="ORF">CSEC_0787</name>
</gene>
<organism evidence="2 3">
    <name type="scientific">Candidatus Criblamydia sequanensis CRIB-18</name>
    <dbReference type="NCBI Taxonomy" id="1437425"/>
    <lineage>
        <taxon>Bacteria</taxon>
        <taxon>Pseudomonadati</taxon>
        <taxon>Chlamydiota</taxon>
        <taxon>Chlamydiia</taxon>
        <taxon>Parachlamydiales</taxon>
        <taxon>Candidatus Criblamydiaceae</taxon>
        <taxon>Candidatus Criblamydia</taxon>
    </lineage>
</organism>
<evidence type="ECO:0000313" key="2">
    <source>
        <dbReference type="EMBL" id="CDR33616.1"/>
    </source>
</evidence>
<evidence type="ECO:0000259" key="1">
    <source>
        <dbReference type="Pfam" id="PF00326"/>
    </source>
</evidence>
<dbReference type="eggNOG" id="COG1073">
    <property type="taxonomic scope" value="Bacteria"/>
</dbReference>
<feature type="domain" description="Peptidase S9 prolyl oligopeptidase catalytic" evidence="1">
    <location>
        <begin position="56"/>
        <end position="266"/>
    </location>
</feature>
<evidence type="ECO:0000313" key="3">
    <source>
        <dbReference type="Proteomes" id="UP000031552"/>
    </source>
</evidence>
<dbReference type="GO" id="GO:0008236">
    <property type="term" value="F:serine-type peptidase activity"/>
    <property type="evidence" value="ECO:0007669"/>
    <property type="project" value="InterPro"/>
</dbReference>
<dbReference type="Pfam" id="PF00326">
    <property type="entry name" value="Peptidase_S9"/>
    <property type="match status" value="1"/>
</dbReference>
<dbReference type="PANTHER" id="PTHR43265">
    <property type="entry name" value="ESTERASE ESTD"/>
    <property type="match status" value="1"/>
</dbReference>
<dbReference type="GO" id="GO:0006508">
    <property type="term" value="P:proteolysis"/>
    <property type="evidence" value="ECO:0007669"/>
    <property type="project" value="InterPro"/>
</dbReference>
<dbReference type="RefSeq" id="WP_053331749.1">
    <property type="nucleotide sequence ID" value="NZ_CCEJ010000003.1"/>
</dbReference>
<reference evidence="2" key="2">
    <citation type="submission" date="2014-09" db="EMBL/GenBank/DDBJ databases">
        <title>Criblamydia sequanensis harbors a mega-plasmid encoding arsenite resistance.</title>
        <authorList>
            <person name="Bertelli C."/>
            <person name="Goesmann A."/>
            <person name="Greub G."/>
        </authorList>
    </citation>
    <scope>NUCLEOTIDE SEQUENCE [LARGE SCALE GENOMIC DNA]</scope>
    <source>
        <strain evidence="2">CRIB-18</strain>
    </source>
</reference>
<dbReference type="InterPro" id="IPR029058">
    <property type="entry name" value="AB_hydrolase_fold"/>
</dbReference>
<dbReference type="ESTHER" id="9chla-a0a090cyn4">
    <property type="family name" value="FAE-Bacterial-promiscuous"/>
</dbReference>
<dbReference type="AlphaFoldDB" id="A0A090CYN4"/>
<name>A0A090CYN4_9BACT</name>
<reference evidence="2" key="1">
    <citation type="submission" date="2013-12" db="EMBL/GenBank/DDBJ databases">
        <authorList>
            <person name="Linke B."/>
        </authorList>
    </citation>
    <scope>NUCLEOTIDE SEQUENCE [LARGE SCALE GENOMIC DNA]</scope>
    <source>
        <strain evidence="2">CRIB-18</strain>
    </source>
</reference>
<dbReference type="OrthoDB" id="9776685at2"/>
<dbReference type="PANTHER" id="PTHR43265:SF1">
    <property type="entry name" value="ESTERASE ESTD"/>
    <property type="match status" value="1"/>
</dbReference>
<comment type="caution">
    <text evidence="2">The sequence shown here is derived from an EMBL/GenBank/DDBJ whole genome shotgun (WGS) entry which is preliminary data.</text>
</comment>